<dbReference type="SUPFAM" id="SSF51366">
    <property type="entry name" value="Ribulose-phoshate binding barrel"/>
    <property type="match status" value="1"/>
</dbReference>
<comment type="subcellular location">
    <subcellularLocation>
        <location evidence="2 12 14">Cytoplasm</location>
    </subcellularLocation>
</comment>
<dbReference type="InterPro" id="IPR006063">
    <property type="entry name" value="HisA_bact_arch"/>
</dbReference>
<dbReference type="InterPro" id="IPR013785">
    <property type="entry name" value="Aldolase_TIM"/>
</dbReference>
<dbReference type="GO" id="GO:0000105">
    <property type="term" value="P:L-histidine biosynthetic process"/>
    <property type="evidence" value="ECO:0007669"/>
    <property type="project" value="UniProtKB-UniRule"/>
</dbReference>
<comment type="pathway">
    <text evidence="3 12 14">Amino-acid biosynthesis; L-histidine biosynthesis; L-histidine from 5-phospho-alpha-D-ribose 1-diphosphate: step 4/9.</text>
</comment>
<evidence type="ECO:0000256" key="6">
    <source>
        <dbReference type="ARBA" id="ARBA00018464"/>
    </source>
</evidence>
<evidence type="ECO:0000256" key="7">
    <source>
        <dbReference type="ARBA" id="ARBA00022490"/>
    </source>
</evidence>
<comment type="caution">
    <text evidence="15">The sequence shown here is derived from an EMBL/GenBank/DDBJ whole genome shotgun (WGS) entry which is preliminary data.</text>
</comment>
<keyword evidence="8 12" id="KW-0028">Amino-acid biosynthesis</keyword>
<evidence type="ECO:0000256" key="12">
    <source>
        <dbReference type="HAMAP-Rule" id="MF_01014"/>
    </source>
</evidence>
<evidence type="ECO:0000256" key="9">
    <source>
        <dbReference type="ARBA" id="ARBA00023102"/>
    </source>
</evidence>
<evidence type="ECO:0000256" key="10">
    <source>
        <dbReference type="ARBA" id="ARBA00023235"/>
    </source>
</evidence>
<sequence>MILYPAIDIKDGKCVRLKQGKFDDITTYYENPFEAATLWKEGGADYIHIVDLDGALEGVSKNIDVIGKIASKIDVPVQVGGGIRSVEAAKALLESGVSRFIVGTIAIKDRELLKNMVEQFGDKVVVGIDAKDGKVAIDGWENVSSKDSLELAKELQEMGVNTIVYTDISKDGMMSGPNFEVYEMLKKELSLQVIASGGVSSIDDLKKLNDIGVDGAIIGKALYNGAIDFKEAKKIVEVMG</sequence>
<dbReference type="AlphaFoldDB" id="A0A069RG25"/>
<evidence type="ECO:0000256" key="13">
    <source>
        <dbReference type="RuleBase" id="RU003657"/>
    </source>
</evidence>
<dbReference type="EMBL" id="JJMM01000011">
    <property type="protein sequence ID" value="KDR95105.1"/>
    <property type="molecule type" value="Genomic_DNA"/>
</dbReference>
<dbReference type="RefSeq" id="WP_038265055.1">
    <property type="nucleotide sequence ID" value="NZ_FSRH01000002.1"/>
</dbReference>
<gene>
    <name evidence="12 15" type="primary">hisA</name>
    <name evidence="15" type="ORF">CLIT_11c01340</name>
</gene>
<dbReference type="eggNOG" id="COG0106">
    <property type="taxonomic scope" value="Bacteria"/>
</dbReference>
<evidence type="ECO:0000256" key="8">
    <source>
        <dbReference type="ARBA" id="ARBA00022605"/>
    </source>
</evidence>
<reference evidence="15 16" key="1">
    <citation type="submission" date="2014-03" db="EMBL/GenBank/DDBJ databases">
        <title>Genome sequence of Clostridium litorale W6, DSM 5388.</title>
        <authorList>
            <person name="Poehlein A."/>
            <person name="Jagirdar A."/>
            <person name="Khonsari B."/>
            <person name="Chibani C.M."/>
            <person name="Gutierrez Gutierrez D.A."/>
            <person name="Davydova E."/>
            <person name="Alghaithi H.S."/>
            <person name="Nair K.P."/>
            <person name="Dhamotharan K."/>
            <person name="Chandran L."/>
            <person name="G W."/>
            <person name="Daniel R."/>
        </authorList>
    </citation>
    <scope>NUCLEOTIDE SEQUENCE [LARGE SCALE GENOMIC DNA]</scope>
    <source>
        <strain evidence="15 16">W6</strain>
    </source>
</reference>
<keyword evidence="7 12" id="KW-0963">Cytoplasm</keyword>
<dbReference type="NCBIfam" id="TIGR00007">
    <property type="entry name" value="1-(5-phosphoribosyl)-5-[(5-phosphoribosylamino)methylideneamino]imidazole-4-carboxamide isomerase"/>
    <property type="match status" value="1"/>
</dbReference>
<accession>A0A069RG25</accession>
<dbReference type="UniPathway" id="UPA00031">
    <property type="reaction ID" value="UER00009"/>
</dbReference>
<dbReference type="STRING" id="1121324.CLIT_11c01340"/>
<organism evidence="15 16">
    <name type="scientific">Peptoclostridium litorale DSM 5388</name>
    <dbReference type="NCBI Taxonomy" id="1121324"/>
    <lineage>
        <taxon>Bacteria</taxon>
        <taxon>Bacillati</taxon>
        <taxon>Bacillota</taxon>
        <taxon>Clostridia</taxon>
        <taxon>Peptostreptococcales</taxon>
        <taxon>Peptoclostridiaceae</taxon>
        <taxon>Peptoclostridium</taxon>
    </lineage>
</organism>
<dbReference type="CDD" id="cd04732">
    <property type="entry name" value="HisA"/>
    <property type="match status" value="1"/>
</dbReference>
<dbReference type="GO" id="GO:0000162">
    <property type="term" value="P:L-tryptophan biosynthetic process"/>
    <property type="evidence" value="ECO:0007669"/>
    <property type="project" value="TreeGrafter"/>
</dbReference>
<keyword evidence="10 12" id="KW-0413">Isomerase</keyword>
<comment type="catalytic activity">
    <reaction evidence="1 12 14">
        <text>1-(5-phospho-beta-D-ribosyl)-5-[(5-phospho-beta-D-ribosylamino)methylideneamino]imidazole-4-carboxamide = 5-[(5-phospho-1-deoxy-D-ribulos-1-ylimino)methylamino]-1-(5-phospho-beta-D-ribosyl)imidazole-4-carboxamide</text>
        <dbReference type="Rhea" id="RHEA:15469"/>
        <dbReference type="ChEBI" id="CHEBI:58435"/>
        <dbReference type="ChEBI" id="CHEBI:58525"/>
        <dbReference type="EC" id="5.3.1.16"/>
    </reaction>
</comment>
<dbReference type="PANTHER" id="PTHR43090">
    <property type="entry name" value="1-(5-PHOSPHORIBOSYL)-5-[(5-PHOSPHORIBOSYLAMINO)METHYLIDENEAMINO] IMIDAZOLE-4-CARBOXAMIDE ISOMERASE"/>
    <property type="match status" value="1"/>
</dbReference>
<evidence type="ECO:0000256" key="5">
    <source>
        <dbReference type="ARBA" id="ARBA00012550"/>
    </source>
</evidence>
<dbReference type="GO" id="GO:0005737">
    <property type="term" value="C:cytoplasm"/>
    <property type="evidence" value="ECO:0007669"/>
    <property type="project" value="UniProtKB-SubCell"/>
</dbReference>
<keyword evidence="16" id="KW-1185">Reference proteome</keyword>
<dbReference type="Gene3D" id="3.20.20.70">
    <property type="entry name" value="Aldolase class I"/>
    <property type="match status" value="1"/>
</dbReference>
<dbReference type="InterPro" id="IPR006062">
    <property type="entry name" value="His_biosynth"/>
</dbReference>
<name>A0A069RG25_PEPLI</name>
<dbReference type="Proteomes" id="UP000027946">
    <property type="component" value="Unassembled WGS sequence"/>
</dbReference>
<comment type="similarity">
    <text evidence="4 12 13">Belongs to the HisA/HisF family.</text>
</comment>
<dbReference type="GO" id="GO:0003949">
    <property type="term" value="F:1-(5-phosphoribosyl)-5-[(5-phosphoribosylamino)methylideneamino]imidazole-4-carboxamide isomerase activity"/>
    <property type="evidence" value="ECO:0007669"/>
    <property type="project" value="UniProtKB-UniRule"/>
</dbReference>
<dbReference type="OrthoDB" id="9807749at2"/>
<evidence type="ECO:0000256" key="14">
    <source>
        <dbReference type="RuleBase" id="RU003658"/>
    </source>
</evidence>
<dbReference type="PANTHER" id="PTHR43090:SF2">
    <property type="entry name" value="1-(5-PHOSPHORIBOSYL)-5-[(5-PHOSPHORIBOSYLAMINO)METHYLIDENEAMINO] IMIDAZOLE-4-CARBOXAMIDE ISOMERASE"/>
    <property type="match status" value="1"/>
</dbReference>
<dbReference type="HAMAP" id="MF_01014">
    <property type="entry name" value="HisA"/>
    <property type="match status" value="1"/>
</dbReference>
<evidence type="ECO:0000256" key="2">
    <source>
        <dbReference type="ARBA" id="ARBA00004496"/>
    </source>
</evidence>
<evidence type="ECO:0000256" key="11">
    <source>
        <dbReference type="ARBA" id="ARBA00030547"/>
    </source>
</evidence>
<evidence type="ECO:0000256" key="1">
    <source>
        <dbReference type="ARBA" id="ARBA00000901"/>
    </source>
</evidence>
<dbReference type="InterPro" id="IPR011060">
    <property type="entry name" value="RibuloseP-bd_barrel"/>
</dbReference>
<proteinExistence type="inferred from homology"/>
<keyword evidence="9 12" id="KW-0368">Histidine biosynthesis</keyword>
<evidence type="ECO:0000313" key="15">
    <source>
        <dbReference type="EMBL" id="KDR95105.1"/>
    </source>
</evidence>
<dbReference type="Pfam" id="PF00977">
    <property type="entry name" value="His_biosynth"/>
    <property type="match status" value="1"/>
</dbReference>
<dbReference type="InterPro" id="IPR044524">
    <property type="entry name" value="Isoase_HisA-like"/>
</dbReference>
<feature type="active site" description="Proton acceptor" evidence="12">
    <location>
        <position position="8"/>
    </location>
</feature>
<dbReference type="NCBIfam" id="NF010112">
    <property type="entry name" value="PRK13585.1"/>
    <property type="match status" value="1"/>
</dbReference>
<dbReference type="InterPro" id="IPR023016">
    <property type="entry name" value="HisA/PriA"/>
</dbReference>
<feature type="active site" description="Proton donor" evidence="12">
    <location>
        <position position="129"/>
    </location>
</feature>
<dbReference type="EC" id="5.3.1.16" evidence="5 12"/>
<protein>
    <recommendedName>
        <fullName evidence="6 12">1-(5-phosphoribosyl)-5-[(5-phosphoribosylamino)methylideneamino] imidazole-4-carboxamide isomerase</fullName>
        <ecNumber evidence="5 12">5.3.1.16</ecNumber>
    </recommendedName>
    <alternativeName>
        <fullName evidence="11 12">Phosphoribosylformimino-5-aminoimidazole carboxamide ribotide isomerase</fullName>
    </alternativeName>
</protein>
<evidence type="ECO:0000256" key="4">
    <source>
        <dbReference type="ARBA" id="ARBA00009667"/>
    </source>
</evidence>
<evidence type="ECO:0000313" key="16">
    <source>
        <dbReference type="Proteomes" id="UP000027946"/>
    </source>
</evidence>
<dbReference type="FunFam" id="3.20.20.70:FF:000009">
    <property type="entry name" value="1-(5-phosphoribosyl)-5-[(5-phosphoribosylamino)methylideneamino] imidazole-4-carboxamide isomerase"/>
    <property type="match status" value="1"/>
</dbReference>
<evidence type="ECO:0000256" key="3">
    <source>
        <dbReference type="ARBA" id="ARBA00005133"/>
    </source>
</evidence>